<dbReference type="EMBL" id="AP023420">
    <property type="protein sequence ID" value="BCK85024.1"/>
    <property type="molecule type" value="Genomic_DNA"/>
</dbReference>
<dbReference type="Proteomes" id="UP000679848">
    <property type="component" value="Chromosome"/>
</dbReference>
<name>A0A810QAN2_9FIRM</name>
<organism evidence="1 2">
    <name type="scientific">Pusillibacter faecalis</name>
    <dbReference type="NCBI Taxonomy" id="2714358"/>
    <lineage>
        <taxon>Bacteria</taxon>
        <taxon>Bacillati</taxon>
        <taxon>Bacillota</taxon>
        <taxon>Clostridia</taxon>
        <taxon>Eubacteriales</taxon>
        <taxon>Oscillospiraceae</taxon>
        <taxon>Pusillibacter</taxon>
    </lineage>
</organism>
<sequence>MENIIIKAQHNCVSDRRTYGGRFIPIVHEYVLLLRKETPLVIPFLMTYRVNSDIRDMPGATWRDIIADILEDCNGRAPLEEIYRRVEGHKRAQSQQWWKEKVRQTLQINPRTFEKADRGIWCLVKHA</sequence>
<dbReference type="KEGG" id="pfaa:MM59RIKEN_23430"/>
<reference evidence="1" key="1">
    <citation type="submission" date="2020-09" db="EMBL/GenBank/DDBJ databases">
        <title>New species isolated from human feces.</title>
        <authorList>
            <person name="Kitahara M."/>
            <person name="Shigeno Y."/>
            <person name="Shime M."/>
            <person name="Matsumoto Y."/>
            <person name="Nakamura S."/>
            <person name="Motooka D."/>
            <person name="Fukuoka S."/>
            <person name="Nishikawa H."/>
            <person name="Benno Y."/>
        </authorList>
    </citation>
    <scope>NUCLEOTIDE SEQUENCE</scope>
    <source>
        <strain evidence="1">MM59</strain>
    </source>
</reference>
<evidence type="ECO:0000313" key="1">
    <source>
        <dbReference type="EMBL" id="BCK85024.1"/>
    </source>
</evidence>
<protein>
    <submittedName>
        <fullName evidence="1">Uncharacterized protein</fullName>
    </submittedName>
</protein>
<dbReference type="AlphaFoldDB" id="A0A810QAN2"/>
<proteinExistence type="predicted"/>
<evidence type="ECO:0000313" key="2">
    <source>
        <dbReference type="Proteomes" id="UP000679848"/>
    </source>
</evidence>
<keyword evidence="2" id="KW-1185">Reference proteome</keyword>
<accession>A0A810QAN2</accession>
<dbReference type="RefSeq" id="WP_055180053.1">
    <property type="nucleotide sequence ID" value="NZ_AP023420.1"/>
</dbReference>
<gene>
    <name evidence="1" type="ORF">MM59RIKEN_23430</name>
</gene>